<comment type="caution">
    <text evidence="7">The sequence shown here is derived from an EMBL/GenBank/DDBJ whole genome shotgun (WGS) entry which is preliminary data.</text>
</comment>
<keyword evidence="2 4" id="KW-0238">DNA-binding</keyword>
<dbReference type="Pfam" id="PF02909">
    <property type="entry name" value="TetR_C_1"/>
    <property type="match status" value="1"/>
</dbReference>
<reference evidence="8" key="1">
    <citation type="journal article" date="2019" name="Int. J. Syst. Evol. Microbiol.">
        <title>The Global Catalogue of Microorganisms (GCM) 10K type strain sequencing project: providing services to taxonomists for standard genome sequencing and annotation.</title>
        <authorList>
            <consortium name="The Broad Institute Genomics Platform"/>
            <consortium name="The Broad Institute Genome Sequencing Center for Infectious Disease"/>
            <person name="Wu L."/>
            <person name="Ma J."/>
        </authorList>
    </citation>
    <scope>NUCLEOTIDE SEQUENCE [LARGE SCALE GENOMIC DNA]</scope>
    <source>
        <strain evidence="8">JCM 17388</strain>
    </source>
</reference>
<accession>A0ABP8AH55</accession>
<keyword evidence="3" id="KW-0804">Transcription</keyword>
<evidence type="ECO:0000256" key="1">
    <source>
        <dbReference type="ARBA" id="ARBA00023015"/>
    </source>
</evidence>
<evidence type="ECO:0000256" key="4">
    <source>
        <dbReference type="PROSITE-ProRule" id="PRU00335"/>
    </source>
</evidence>
<evidence type="ECO:0000313" key="7">
    <source>
        <dbReference type="EMBL" id="GAA4183882.1"/>
    </source>
</evidence>
<feature type="region of interest" description="Disordered" evidence="5">
    <location>
        <begin position="214"/>
        <end position="286"/>
    </location>
</feature>
<evidence type="ECO:0000259" key="6">
    <source>
        <dbReference type="PROSITE" id="PS50977"/>
    </source>
</evidence>
<dbReference type="PANTHER" id="PTHR30055:SF151">
    <property type="entry name" value="TRANSCRIPTIONAL REGULATORY PROTEIN"/>
    <property type="match status" value="1"/>
</dbReference>
<feature type="compositionally biased region" description="Basic and acidic residues" evidence="5">
    <location>
        <begin position="223"/>
        <end position="243"/>
    </location>
</feature>
<dbReference type="InterPro" id="IPR001647">
    <property type="entry name" value="HTH_TetR"/>
</dbReference>
<dbReference type="RefSeq" id="WP_344915779.1">
    <property type="nucleotide sequence ID" value="NZ_BAABAQ010000002.1"/>
</dbReference>
<keyword evidence="1" id="KW-0805">Transcription regulation</keyword>
<sequence>MRTAIRVADTEGLDALSMRRVAAELGAGTMSLYRYVPGKDTLIELMVEAVFAESAPPDAAPGDPGGWRAGLELAARREWAMYSRHPWVLRVIATPQPPLGPNVLADVERSMRAVDGLGLDPMTMHWVAIMVSAQVQGSALLLVNEVETERRTGVTTRQWRALKAPMLQEILESGRFPMLSRLHEERGDAIDLDEWFEFGLRRLLDGLTVLIESRRTGPPHDGPPLDRPVHDEPPHDRPPHDRPAYGVAPTGTESRGGPGPADTRPGASGDVTPRGGGAPPQARSLA</sequence>
<dbReference type="Proteomes" id="UP001501251">
    <property type="component" value="Unassembled WGS sequence"/>
</dbReference>
<dbReference type="Gene3D" id="1.10.10.60">
    <property type="entry name" value="Homeodomain-like"/>
    <property type="match status" value="1"/>
</dbReference>
<evidence type="ECO:0000256" key="3">
    <source>
        <dbReference type="ARBA" id="ARBA00023163"/>
    </source>
</evidence>
<evidence type="ECO:0000313" key="8">
    <source>
        <dbReference type="Proteomes" id="UP001501251"/>
    </source>
</evidence>
<dbReference type="EMBL" id="BAABAQ010000002">
    <property type="protein sequence ID" value="GAA4183882.1"/>
    <property type="molecule type" value="Genomic_DNA"/>
</dbReference>
<dbReference type="SUPFAM" id="SSF48498">
    <property type="entry name" value="Tetracyclin repressor-like, C-terminal domain"/>
    <property type="match status" value="1"/>
</dbReference>
<dbReference type="PANTHER" id="PTHR30055">
    <property type="entry name" value="HTH-TYPE TRANSCRIPTIONAL REGULATOR RUTR"/>
    <property type="match status" value="1"/>
</dbReference>
<proteinExistence type="predicted"/>
<protein>
    <submittedName>
        <fullName evidence="7">TetR/AcrR family transcriptional regulator</fullName>
    </submittedName>
</protein>
<dbReference type="InterPro" id="IPR004111">
    <property type="entry name" value="Repressor_TetR_C"/>
</dbReference>
<dbReference type="Pfam" id="PF00440">
    <property type="entry name" value="TetR_N"/>
    <property type="match status" value="1"/>
</dbReference>
<evidence type="ECO:0000256" key="5">
    <source>
        <dbReference type="SAM" id="MobiDB-lite"/>
    </source>
</evidence>
<evidence type="ECO:0000256" key="2">
    <source>
        <dbReference type="ARBA" id="ARBA00023125"/>
    </source>
</evidence>
<dbReference type="Gene3D" id="1.10.357.10">
    <property type="entry name" value="Tetracycline Repressor, domain 2"/>
    <property type="match status" value="1"/>
</dbReference>
<feature type="domain" description="HTH tetR-type" evidence="6">
    <location>
        <begin position="1"/>
        <end position="54"/>
    </location>
</feature>
<keyword evidence="8" id="KW-1185">Reference proteome</keyword>
<organism evidence="7 8">
    <name type="scientific">Streptosporangium oxazolinicum</name>
    <dbReference type="NCBI Taxonomy" id="909287"/>
    <lineage>
        <taxon>Bacteria</taxon>
        <taxon>Bacillati</taxon>
        <taxon>Actinomycetota</taxon>
        <taxon>Actinomycetes</taxon>
        <taxon>Streptosporangiales</taxon>
        <taxon>Streptosporangiaceae</taxon>
        <taxon>Streptosporangium</taxon>
    </lineage>
</organism>
<dbReference type="InterPro" id="IPR009057">
    <property type="entry name" value="Homeodomain-like_sf"/>
</dbReference>
<gene>
    <name evidence="7" type="ORF">GCM10022252_11900</name>
</gene>
<dbReference type="InterPro" id="IPR050109">
    <property type="entry name" value="HTH-type_TetR-like_transc_reg"/>
</dbReference>
<dbReference type="PROSITE" id="PS50977">
    <property type="entry name" value="HTH_TETR_2"/>
    <property type="match status" value="1"/>
</dbReference>
<name>A0ABP8AH55_9ACTN</name>
<feature type="DNA-binding region" description="H-T-H motif" evidence="4">
    <location>
        <begin position="17"/>
        <end position="36"/>
    </location>
</feature>
<dbReference type="InterPro" id="IPR036271">
    <property type="entry name" value="Tet_transcr_reg_TetR-rel_C_sf"/>
</dbReference>
<dbReference type="SUPFAM" id="SSF46689">
    <property type="entry name" value="Homeodomain-like"/>
    <property type="match status" value="1"/>
</dbReference>